<gene>
    <name evidence="1 3" type="ORF">BDZ99DRAFT_146613</name>
</gene>
<protein>
    <submittedName>
        <fullName evidence="1 3">Uncharacterized protein</fullName>
    </submittedName>
</protein>
<name>A0A6A6Y8P7_9PEZI</name>
<dbReference type="Proteomes" id="UP000504636">
    <property type="component" value="Unplaced"/>
</dbReference>
<dbReference type="RefSeq" id="XP_033571953.1">
    <property type="nucleotide sequence ID" value="XM_033712745.1"/>
</dbReference>
<organism evidence="1">
    <name type="scientific">Mytilinidion resinicola</name>
    <dbReference type="NCBI Taxonomy" id="574789"/>
    <lineage>
        <taxon>Eukaryota</taxon>
        <taxon>Fungi</taxon>
        <taxon>Dikarya</taxon>
        <taxon>Ascomycota</taxon>
        <taxon>Pezizomycotina</taxon>
        <taxon>Dothideomycetes</taxon>
        <taxon>Pleosporomycetidae</taxon>
        <taxon>Mytilinidiales</taxon>
        <taxon>Mytilinidiaceae</taxon>
        <taxon>Mytilinidion</taxon>
    </lineage>
</organism>
<evidence type="ECO:0000313" key="2">
    <source>
        <dbReference type="Proteomes" id="UP000504636"/>
    </source>
</evidence>
<keyword evidence="2" id="KW-1185">Reference proteome</keyword>
<dbReference type="InterPro" id="IPR011990">
    <property type="entry name" value="TPR-like_helical_dom_sf"/>
</dbReference>
<evidence type="ECO:0000313" key="1">
    <source>
        <dbReference type="EMBL" id="KAF2804989.1"/>
    </source>
</evidence>
<dbReference type="AlphaFoldDB" id="A0A6A6Y8P7"/>
<evidence type="ECO:0000313" key="3">
    <source>
        <dbReference type="RefSeq" id="XP_033571953.1"/>
    </source>
</evidence>
<reference evidence="1 3" key="1">
    <citation type="journal article" date="2020" name="Stud. Mycol.">
        <title>101 Dothideomycetes genomes: a test case for predicting lifestyles and emergence of pathogens.</title>
        <authorList>
            <person name="Haridas S."/>
            <person name="Albert R."/>
            <person name="Binder M."/>
            <person name="Bloem J."/>
            <person name="Labutti K."/>
            <person name="Salamov A."/>
            <person name="Andreopoulos B."/>
            <person name="Baker S."/>
            <person name="Barry K."/>
            <person name="Bills G."/>
            <person name="Bluhm B."/>
            <person name="Cannon C."/>
            <person name="Castanera R."/>
            <person name="Culley D."/>
            <person name="Daum C."/>
            <person name="Ezra D."/>
            <person name="Gonzalez J."/>
            <person name="Henrissat B."/>
            <person name="Kuo A."/>
            <person name="Liang C."/>
            <person name="Lipzen A."/>
            <person name="Lutzoni F."/>
            <person name="Magnuson J."/>
            <person name="Mondo S."/>
            <person name="Nolan M."/>
            <person name="Ohm R."/>
            <person name="Pangilinan J."/>
            <person name="Park H.-J."/>
            <person name="Ramirez L."/>
            <person name="Alfaro M."/>
            <person name="Sun H."/>
            <person name="Tritt A."/>
            <person name="Yoshinaga Y."/>
            <person name="Zwiers L.-H."/>
            <person name="Turgeon B."/>
            <person name="Goodwin S."/>
            <person name="Spatafora J."/>
            <person name="Crous P."/>
            <person name="Grigoriev I."/>
        </authorList>
    </citation>
    <scope>NUCLEOTIDE SEQUENCE</scope>
    <source>
        <strain evidence="1 3">CBS 304.34</strain>
    </source>
</reference>
<proteinExistence type="predicted"/>
<dbReference type="Gene3D" id="1.25.40.10">
    <property type="entry name" value="Tetratricopeptide repeat domain"/>
    <property type="match status" value="1"/>
</dbReference>
<reference evidence="3" key="3">
    <citation type="submission" date="2025-04" db="UniProtKB">
        <authorList>
            <consortium name="RefSeq"/>
        </authorList>
    </citation>
    <scope>IDENTIFICATION</scope>
    <source>
        <strain evidence="3">CBS 304.34</strain>
    </source>
</reference>
<dbReference type="GeneID" id="54453638"/>
<dbReference type="EMBL" id="MU003711">
    <property type="protein sequence ID" value="KAF2804989.1"/>
    <property type="molecule type" value="Genomic_DNA"/>
</dbReference>
<reference evidence="3" key="2">
    <citation type="submission" date="2020-04" db="EMBL/GenBank/DDBJ databases">
        <authorList>
            <consortium name="NCBI Genome Project"/>
        </authorList>
    </citation>
    <scope>NUCLEOTIDE SEQUENCE</scope>
    <source>
        <strain evidence="3">CBS 304.34</strain>
    </source>
</reference>
<dbReference type="OrthoDB" id="3913903at2759"/>
<sequence length="242" mass="28073">MAATANLAPKFLWDHDVPNTPFWSDIEYTTARNFFQCFTEADLQRFKFNNALSVEEKLDWLERILDETLEIREYTSRPQSLHRADYQLWMKLKLARSSIAKNLEKWEEQERIVREMYANGPYDPVSGAKTKNMSALLNLSQILEHNGLHPEAESAAREVLPWLQGHKMLGADAPQVLSYMRMIARSTGKQSQWSESDIWVGKVRELIHGMGGGKFAKYQDDESKGLEELREELRVWKSEHGI</sequence>
<accession>A0A6A6Y8P7</accession>